<dbReference type="PANTHER" id="PTHR28601">
    <property type="entry name" value="COILED-COIL DOMAIN-CONTAINING PROTEIN 24"/>
    <property type="match status" value="1"/>
</dbReference>
<accession>A0AAN9B6J8</accession>
<protein>
    <submittedName>
        <fullName evidence="2">Uncharacterized protein</fullName>
    </submittedName>
</protein>
<feature type="compositionally biased region" description="Polar residues" evidence="1">
    <location>
        <begin position="323"/>
        <end position="336"/>
    </location>
</feature>
<evidence type="ECO:0000313" key="3">
    <source>
        <dbReference type="Proteomes" id="UP001374579"/>
    </source>
</evidence>
<feature type="region of interest" description="Disordered" evidence="1">
    <location>
        <begin position="7"/>
        <end position="28"/>
    </location>
</feature>
<gene>
    <name evidence="2" type="ORF">V1264_022793</name>
</gene>
<keyword evidence="3" id="KW-1185">Reference proteome</keyword>
<feature type="compositionally biased region" description="Polar residues" evidence="1">
    <location>
        <begin position="202"/>
        <end position="218"/>
    </location>
</feature>
<dbReference type="Proteomes" id="UP001374579">
    <property type="component" value="Unassembled WGS sequence"/>
</dbReference>
<dbReference type="PANTHER" id="PTHR28601:SF1">
    <property type="entry name" value="COILED-COIL DOMAIN-CONTAINING PROTEIN 24"/>
    <property type="match status" value="1"/>
</dbReference>
<feature type="region of interest" description="Disordered" evidence="1">
    <location>
        <begin position="199"/>
        <end position="410"/>
    </location>
</feature>
<feature type="compositionally biased region" description="Low complexity" evidence="1">
    <location>
        <begin position="256"/>
        <end position="277"/>
    </location>
</feature>
<feature type="region of interest" description="Disordered" evidence="1">
    <location>
        <begin position="72"/>
        <end position="107"/>
    </location>
</feature>
<organism evidence="2 3">
    <name type="scientific">Littorina saxatilis</name>
    <dbReference type="NCBI Taxonomy" id="31220"/>
    <lineage>
        <taxon>Eukaryota</taxon>
        <taxon>Metazoa</taxon>
        <taxon>Spiralia</taxon>
        <taxon>Lophotrochozoa</taxon>
        <taxon>Mollusca</taxon>
        <taxon>Gastropoda</taxon>
        <taxon>Caenogastropoda</taxon>
        <taxon>Littorinimorpha</taxon>
        <taxon>Littorinoidea</taxon>
        <taxon>Littorinidae</taxon>
        <taxon>Littorina</taxon>
    </lineage>
</organism>
<dbReference type="Pfam" id="PF15669">
    <property type="entry name" value="CCDC24"/>
    <property type="match status" value="1"/>
</dbReference>
<reference evidence="2 3" key="1">
    <citation type="submission" date="2024-02" db="EMBL/GenBank/DDBJ databases">
        <title>Chromosome-scale genome assembly of the rough periwinkle Littorina saxatilis.</title>
        <authorList>
            <person name="De Jode A."/>
            <person name="Faria R."/>
            <person name="Formenti G."/>
            <person name="Sims Y."/>
            <person name="Smith T.P."/>
            <person name="Tracey A."/>
            <person name="Wood J.M.D."/>
            <person name="Zagrodzka Z.B."/>
            <person name="Johannesson K."/>
            <person name="Butlin R.K."/>
            <person name="Leder E.H."/>
        </authorList>
    </citation>
    <scope>NUCLEOTIDE SEQUENCE [LARGE SCALE GENOMIC DNA]</scope>
    <source>
        <strain evidence="2">Snail1</strain>
        <tissue evidence="2">Muscle</tissue>
    </source>
</reference>
<comment type="caution">
    <text evidence="2">The sequence shown here is derived from an EMBL/GenBank/DDBJ whole genome shotgun (WGS) entry which is preliminary data.</text>
</comment>
<feature type="compositionally biased region" description="Basic and acidic residues" evidence="1">
    <location>
        <begin position="337"/>
        <end position="358"/>
    </location>
</feature>
<dbReference type="InterPro" id="IPR031367">
    <property type="entry name" value="CCDC24"/>
</dbReference>
<name>A0AAN9B6J8_9CAEN</name>
<proteinExistence type="predicted"/>
<dbReference type="AlphaFoldDB" id="A0AAN9B6J8"/>
<evidence type="ECO:0000256" key="1">
    <source>
        <dbReference type="SAM" id="MobiDB-lite"/>
    </source>
</evidence>
<sequence length="422" mass="46631">MLLEIWRDYQDETESESRSTPKLAEPPHVRDRLVQEICFLAENVRDKSTRKGMNPEALFSRHNSQILDYAEESKRSGSSLGMARPQSAMSSDGRETPLSPSNEASRRADLSCTIHEDVTSANQKLNYVHFGEVCIRLRETLTKEMEQLEADVLFLHGCLDNAADIRSHAGSPALTREPTIAELREERSLLEKELLSRETAPATPTVNKPIFTPTSTTVGKKMPSLGPINSRLRPAQRPTSGESHKSTPLRATHYIAPSVASPDSASVSSDKPVSSTDQTVTSPEGALSSFGDTAPTPPYGDNFESSNNANRRFISDNYDMDSLSITSPPSSVTRPNPTERHSYRGTEGDMIRRRDGSRNRRRNMSPAQVKVVPVGSILDPQADSESGRSFLPTPPPGEKPQLPRPGSADRFRKMVMQYREAT</sequence>
<evidence type="ECO:0000313" key="2">
    <source>
        <dbReference type="EMBL" id="KAK7099732.1"/>
    </source>
</evidence>
<dbReference type="EMBL" id="JBAMIC010000011">
    <property type="protein sequence ID" value="KAK7099732.1"/>
    <property type="molecule type" value="Genomic_DNA"/>
</dbReference>